<gene>
    <name evidence="3" type="ORF">CesoFtcFv8_024916</name>
</gene>
<evidence type="ECO:0000256" key="2">
    <source>
        <dbReference type="SAM" id="SignalP"/>
    </source>
</evidence>
<proteinExistence type="predicted"/>
<sequence length="167" mass="18788">MPLLCISLLALLLLPLSLSCDNKRTPKEVKNDYMPVVQPVINNVNGIITTSLQNSSCPALKHRIRGCTVENADIVSTLHSLTCKMRILNLNIYPTHLLVTTVLNSVRCPCHEKPTKEPSMGLRRRKAARERRNNQKKKEIKKHCKAEAILSAMTNCYQMLNTILADT</sequence>
<evidence type="ECO:0000313" key="4">
    <source>
        <dbReference type="Proteomes" id="UP001335648"/>
    </source>
</evidence>
<name>A0AAN8B3B7_9TELE</name>
<organism evidence="3 4">
    <name type="scientific">Champsocephalus esox</name>
    <name type="common">pike icefish</name>
    <dbReference type="NCBI Taxonomy" id="159716"/>
    <lineage>
        <taxon>Eukaryota</taxon>
        <taxon>Metazoa</taxon>
        <taxon>Chordata</taxon>
        <taxon>Craniata</taxon>
        <taxon>Vertebrata</taxon>
        <taxon>Euteleostomi</taxon>
        <taxon>Actinopterygii</taxon>
        <taxon>Neopterygii</taxon>
        <taxon>Teleostei</taxon>
        <taxon>Neoteleostei</taxon>
        <taxon>Acanthomorphata</taxon>
        <taxon>Eupercaria</taxon>
        <taxon>Perciformes</taxon>
        <taxon>Notothenioidei</taxon>
        <taxon>Channichthyidae</taxon>
        <taxon>Champsocephalus</taxon>
    </lineage>
</organism>
<evidence type="ECO:0008006" key="5">
    <source>
        <dbReference type="Google" id="ProtNLM"/>
    </source>
</evidence>
<dbReference type="Proteomes" id="UP001335648">
    <property type="component" value="Unassembled WGS sequence"/>
</dbReference>
<feature type="signal peptide" evidence="2">
    <location>
        <begin position="1"/>
        <end position="19"/>
    </location>
</feature>
<evidence type="ECO:0000313" key="3">
    <source>
        <dbReference type="EMBL" id="KAK5877412.1"/>
    </source>
</evidence>
<feature type="region of interest" description="Disordered" evidence="1">
    <location>
        <begin position="114"/>
        <end position="139"/>
    </location>
</feature>
<keyword evidence="2" id="KW-0732">Signal</keyword>
<protein>
    <recommendedName>
        <fullName evidence="5">Interleukin-7</fullName>
    </recommendedName>
</protein>
<comment type="caution">
    <text evidence="3">The sequence shown here is derived from an EMBL/GenBank/DDBJ whole genome shotgun (WGS) entry which is preliminary data.</text>
</comment>
<reference evidence="3 4" key="1">
    <citation type="journal article" date="2023" name="Mol. Biol. Evol.">
        <title>Genomics of Secondarily Temperate Adaptation in the Only Non-Antarctic Icefish.</title>
        <authorList>
            <person name="Rivera-Colon A.G."/>
            <person name="Rayamajhi N."/>
            <person name="Minhas B.F."/>
            <person name="Madrigal G."/>
            <person name="Bilyk K.T."/>
            <person name="Yoon V."/>
            <person name="Hune M."/>
            <person name="Gregory S."/>
            <person name="Cheng C.H.C."/>
            <person name="Catchen J.M."/>
        </authorList>
    </citation>
    <scope>NUCLEOTIDE SEQUENCE [LARGE SCALE GENOMIC DNA]</scope>
    <source>
        <strain evidence="3">JC2023a</strain>
    </source>
</reference>
<evidence type="ECO:0000256" key="1">
    <source>
        <dbReference type="SAM" id="MobiDB-lite"/>
    </source>
</evidence>
<accession>A0AAN8B3B7</accession>
<keyword evidence="4" id="KW-1185">Reference proteome</keyword>
<dbReference type="EMBL" id="JAULUE010002066">
    <property type="protein sequence ID" value="KAK5877412.1"/>
    <property type="molecule type" value="Genomic_DNA"/>
</dbReference>
<feature type="chain" id="PRO_5043014021" description="Interleukin-7" evidence="2">
    <location>
        <begin position="20"/>
        <end position="167"/>
    </location>
</feature>
<dbReference type="AlphaFoldDB" id="A0AAN8B3B7"/>